<evidence type="ECO:0000256" key="1">
    <source>
        <dbReference type="ARBA" id="ARBA00004123"/>
    </source>
</evidence>
<dbReference type="Pfam" id="PF00176">
    <property type="entry name" value="SNF2-rel_dom"/>
    <property type="match status" value="1"/>
</dbReference>
<keyword evidence="3" id="KW-0539">Nucleus</keyword>
<dbReference type="GO" id="GO:0005634">
    <property type="term" value="C:nucleus"/>
    <property type="evidence" value="ECO:0007669"/>
    <property type="project" value="UniProtKB-SubCell"/>
</dbReference>
<dbReference type="GO" id="GO:0042393">
    <property type="term" value="F:histone binding"/>
    <property type="evidence" value="ECO:0007669"/>
    <property type="project" value="TreeGrafter"/>
</dbReference>
<dbReference type="Gene3D" id="1.10.10.60">
    <property type="entry name" value="Homeodomain-like"/>
    <property type="match status" value="1"/>
</dbReference>
<evidence type="ECO:0000256" key="3">
    <source>
        <dbReference type="ARBA" id="ARBA00023242"/>
    </source>
</evidence>
<dbReference type="VEuPathDB" id="VectorBase:PPAI001492"/>
<dbReference type="InterPro" id="IPR000330">
    <property type="entry name" value="SNF2_N"/>
</dbReference>
<keyword evidence="6" id="KW-1185">Reference proteome</keyword>
<dbReference type="CDD" id="cd18793">
    <property type="entry name" value="SF2_C_SNF"/>
    <property type="match status" value="2"/>
</dbReference>
<dbReference type="EMBL" id="AJVK01022733">
    <property type="status" value="NOT_ANNOTATED_CDS"/>
    <property type="molecule type" value="Genomic_DNA"/>
</dbReference>
<dbReference type="InterPro" id="IPR036306">
    <property type="entry name" value="ISWI_HAND-dom_sf"/>
</dbReference>
<dbReference type="PANTHER" id="PTHR45623">
    <property type="entry name" value="CHROMODOMAIN-HELICASE-DNA-BINDING PROTEIN 3-RELATED-RELATED"/>
    <property type="match status" value="1"/>
</dbReference>
<dbReference type="Pfam" id="PF00271">
    <property type="entry name" value="Helicase_C"/>
    <property type="match status" value="2"/>
</dbReference>
<dbReference type="VEuPathDB" id="VectorBase:PPAPM1_011961"/>
<dbReference type="SMART" id="SM00490">
    <property type="entry name" value="HELICc"/>
    <property type="match status" value="2"/>
</dbReference>
<dbReference type="GO" id="GO:0005524">
    <property type="term" value="F:ATP binding"/>
    <property type="evidence" value="ECO:0007669"/>
    <property type="project" value="InterPro"/>
</dbReference>
<keyword evidence="2" id="KW-0378">Hydrolase</keyword>
<dbReference type="Proteomes" id="UP000092462">
    <property type="component" value="Unassembled WGS sequence"/>
</dbReference>
<dbReference type="GO" id="GO:0016887">
    <property type="term" value="F:ATP hydrolysis activity"/>
    <property type="evidence" value="ECO:0007669"/>
    <property type="project" value="TreeGrafter"/>
</dbReference>
<proteinExistence type="predicted"/>
<evidence type="ECO:0000256" key="2">
    <source>
        <dbReference type="ARBA" id="ARBA00022801"/>
    </source>
</evidence>
<dbReference type="PANTHER" id="PTHR45623:SF49">
    <property type="entry name" value="SWI_SNF-RELATED MATRIX-ASSOCIATED ACTIN-DEPENDENT REGULATOR OF CHROMATIN SUBFAMILY A MEMBER 5"/>
    <property type="match status" value="1"/>
</dbReference>
<dbReference type="SUPFAM" id="SSF52540">
    <property type="entry name" value="P-loop containing nucleoside triphosphate hydrolases"/>
    <property type="match status" value="3"/>
</dbReference>
<dbReference type="SMART" id="SM00487">
    <property type="entry name" value="DEXDc"/>
    <property type="match status" value="1"/>
</dbReference>
<dbReference type="PROSITE" id="PS51192">
    <property type="entry name" value="HELICASE_ATP_BIND_1"/>
    <property type="match status" value="1"/>
</dbReference>
<dbReference type="GO" id="GO:0140658">
    <property type="term" value="F:ATP-dependent chromatin remodeler activity"/>
    <property type="evidence" value="ECO:0007669"/>
    <property type="project" value="TreeGrafter"/>
</dbReference>
<dbReference type="EMBL" id="AJVK01022731">
    <property type="status" value="NOT_ANNOTATED_CDS"/>
    <property type="molecule type" value="Genomic_DNA"/>
</dbReference>
<feature type="region of interest" description="Disordered" evidence="4">
    <location>
        <begin position="493"/>
        <end position="522"/>
    </location>
</feature>
<organism evidence="5 6">
    <name type="scientific">Phlebotomus papatasi</name>
    <name type="common">Sandfly</name>
    <dbReference type="NCBI Taxonomy" id="29031"/>
    <lineage>
        <taxon>Eukaryota</taxon>
        <taxon>Metazoa</taxon>
        <taxon>Ecdysozoa</taxon>
        <taxon>Arthropoda</taxon>
        <taxon>Hexapoda</taxon>
        <taxon>Insecta</taxon>
        <taxon>Pterygota</taxon>
        <taxon>Neoptera</taxon>
        <taxon>Endopterygota</taxon>
        <taxon>Diptera</taxon>
        <taxon>Nematocera</taxon>
        <taxon>Psychodoidea</taxon>
        <taxon>Psychodidae</taxon>
        <taxon>Phlebotomus</taxon>
        <taxon>Phlebotomus</taxon>
    </lineage>
</organism>
<dbReference type="EMBL" id="AJVK01022732">
    <property type="status" value="NOT_ANNOTATED_CDS"/>
    <property type="molecule type" value="Genomic_DNA"/>
</dbReference>
<accession>A0A1B0D2B9</accession>
<dbReference type="InterPro" id="IPR014001">
    <property type="entry name" value="Helicase_ATP-bd"/>
</dbReference>
<dbReference type="EnsemblMetazoa" id="PPAI001492-RA">
    <property type="protein sequence ID" value="PPAI001492-PA"/>
    <property type="gene ID" value="PPAI001492"/>
</dbReference>
<dbReference type="PROSITE" id="PS51194">
    <property type="entry name" value="HELICASE_CTER"/>
    <property type="match status" value="2"/>
</dbReference>
<evidence type="ECO:0000313" key="5">
    <source>
        <dbReference type="EnsemblMetazoa" id="PPAI001492-PA"/>
    </source>
</evidence>
<dbReference type="InterPro" id="IPR038718">
    <property type="entry name" value="SNF2-like_sf"/>
</dbReference>
<dbReference type="GO" id="GO:0000785">
    <property type="term" value="C:chromatin"/>
    <property type="evidence" value="ECO:0007669"/>
    <property type="project" value="TreeGrafter"/>
</dbReference>
<dbReference type="GO" id="GO:0003677">
    <property type="term" value="F:DNA binding"/>
    <property type="evidence" value="ECO:0007669"/>
    <property type="project" value="InterPro"/>
</dbReference>
<evidence type="ECO:0000313" key="6">
    <source>
        <dbReference type="Proteomes" id="UP000092462"/>
    </source>
</evidence>
<name>A0A1B0D2B9_PHLPP</name>
<dbReference type="Gene3D" id="3.40.50.10810">
    <property type="entry name" value="Tandem AAA-ATPase domain"/>
    <property type="match status" value="1"/>
</dbReference>
<reference evidence="5" key="1">
    <citation type="submission" date="2022-08" db="UniProtKB">
        <authorList>
            <consortium name="EnsemblMetazoa"/>
        </authorList>
    </citation>
    <scope>IDENTIFICATION</scope>
    <source>
        <strain evidence="5">Israel</strain>
    </source>
</reference>
<evidence type="ECO:0000256" key="4">
    <source>
        <dbReference type="SAM" id="MobiDB-lite"/>
    </source>
</evidence>
<dbReference type="InterPro" id="IPR001650">
    <property type="entry name" value="Helicase_C-like"/>
</dbReference>
<dbReference type="GO" id="GO:0031491">
    <property type="term" value="F:nucleosome binding"/>
    <property type="evidence" value="ECO:0007669"/>
    <property type="project" value="InterPro"/>
</dbReference>
<feature type="compositionally biased region" description="Basic and acidic residues" evidence="4">
    <location>
        <begin position="511"/>
        <end position="521"/>
    </location>
</feature>
<protein>
    <submittedName>
        <fullName evidence="5">Uncharacterized protein</fullName>
    </submittedName>
</protein>
<dbReference type="InterPro" id="IPR027417">
    <property type="entry name" value="P-loop_NTPase"/>
</dbReference>
<dbReference type="GO" id="GO:0034728">
    <property type="term" value="P:nucleosome organization"/>
    <property type="evidence" value="ECO:0007669"/>
    <property type="project" value="TreeGrafter"/>
</dbReference>
<comment type="subcellular location">
    <subcellularLocation>
        <location evidence="1">Nucleus</location>
    </subcellularLocation>
</comment>
<dbReference type="SUPFAM" id="SSF101224">
    <property type="entry name" value="HAND domain of the nucleosome remodeling ATPase ISWI"/>
    <property type="match status" value="1"/>
</dbReference>
<dbReference type="AlphaFoldDB" id="A0A1B0D2B9"/>
<dbReference type="InterPro" id="IPR049730">
    <property type="entry name" value="SNF2/RAD54-like_C"/>
</dbReference>
<sequence>MNTVKFLLTKCVISGISTGLHQPARIAVAGQFVRFSSTLAPKVSSLKIPTVRAGSILGSKSIGSISTLQMKKRPSGSDKFIFLLSTRAGGLGINLASADIVILYDSDWNPQMDLQAMDRAHRIGQTKQVKVFRLVVEKSVDERIVECAEMKFALDQKLIKGNHGARSNMLKRIVTMDMEQHIQGKAVKLVDEDLDTLLARCQERQKKEDAEKADVMVLKYKYESLYKFNGEDYKEKKKIHQATKIVEDIPRWTRRARSLTIGSSLNANIPQLPFYVQTYYAFWFFPKPLQDYIQREKYFYMKTKGIQSFDLKEKEAIDSATPLTDQERVEYEELLNNSFKDWTVNHFEEFIRASAKFGRDNIEKIRDYMRLQVLNNQLEDYCKVFWERYKEIPNYQKYIQIIEDGEARLNKESPPMKRTFKGISVGDEDADEMLDKENNVENVPIEMGPSERELNRLEKAQTTALFNENATRNMERRLEYLIKESQLYDHFITNSKRREGRGSQKNKKFVKGKEGKAHKAGENSQAKDVFKFYSTPDFIQNGTISFLGYLKHTKELSSKLKYLVVVPKSTMQNWLNEFKRWCPTIKVLALQGEKYARKRLIKTVLKRKQWDVLLTSYQMVFIEFNALLQTKYHTVILDEGHSIKNEESLTARQIRKVKTNHKMILTGTPIHNKVHEFWALMNFLMPDIFNSGEDFDRWFEDMEVLNNAELTDRLKAIIKPFLLRRIKSDVEKQLLPKQELKVYVGMTDMQEEWYRKVLLKDVELINEQGYKYKMKIDCLIMHLRKVTNHPYLFEGAEEGPPFIEGEHVIENSAKMVVLDKLLSKFKAEGSRVLIFSQMTRMLDIIEDYCQYRKYSYSRLDGSLLGDDRTKQIDDFSKTGSDKFIFLLSTRAGGLGINLASADIVILYDSDWNPQMDLQAMDRAHRIGQTKQVKVFRLVVEKSVDERIVECAEMKFALDQKLIKGNHGARSNMLKRIVTMDMEQHIQGKAVKLVDEDLDTLLARCQERQKKEDAEKTDVMVLKHKYESLYKFDGEDYKEKQEQMRQKVQNQTEDIPRWTRRARAAGPASGPSLDDQPFYLQKYYAFWFFSKPLFAFIQKEKLFYMKIKGIQ</sequence>
<dbReference type="Gene3D" id="3.40.50.300">
    <property type="entry name" value="P-loop containing nucleotide triphosphate hydrolases"/>
    <property type="match status" value="2"/>
</dbReference>